<dbReference type="AlphaFoldDB" id="A0A4Y2GLH4"/>
<dbReference type="Proteomes" id="UP000499080">
    <property type="component" value="Unassembled WGS sequence"/>
</dbReference>
<evidence type="ECO:0000313" key="5">
    <source>
        <dbReference type="EMBL" id="GBM54489.1"/>
    </source>
</evidence>
<sequence>MGDKNGRPFISPLRVPLMTNRPTAFFLRSEQQPAEIRPTGIEVAWPVTAGLGWAKRAGVVQNYPHWPGPPKKGARQGEDQRGESRPTSMWKTGFIKGCQLRCRPRHLTEVQNYEVRLKYPSPCFKTGR</sequence>
<organism evidence="4 6">
    <name type="scientific">Araneus ventricosus</name>
    <name type="common">Orbweaver spider</name>
    <name type="synonym">Epeira ventricosa</name>
    <dbReference type="NCBI Taxonomy" id="182803"/>
    <lineage>
        <taxon>Eukaryota</taxon>
        <taxon>Metazoa</taxon>
        <taxon>Ecdysozoa</taxon>
        <taxon>Arthropoda</taxon>
        <taxon>Chelicerata</taxon>
        <taxon>Arachnida</taxon>
        <taxon>Araneae</taxon>
        <taxon>Araneomorphae</taxon>
        <taxon>Entelegynae</taxon>
        <taxon>Araneoidea</taxon>
        <taxon>Araneidae</taxon>
        <taxon>Araneus</taxon>
    </lineage>
</organism>
<keyword evidence="6" id="KW-1185">Reference proteome</keyword>
<feature type="region of interest" description="Disordered" evidence="1">
    <location>
        <begin position="62"/>
        <end position="89"/>
    </location>
</feature>
<name>A0A4Y2GLH4_ARAVE</name>
<protein>
    <submittedName>
        <fullName evidence="4">Uncharacterized protein</fullName>
    </submittedName>
</protein>
<dbReference type="EMBL" id="BGPR01099972">
    <property type="protein sequence ID" value="GBM54489.1"/>
    <property type="molecule type" value="Genomic_DNA"/>
</dbReference>
<dbReference type="EMBL" id="BGPR01099965">
    <property type="protein sequence ID" value="GBM54460.1"/>
    <property type="molecule type" value="Genomic_DNA"/>
</dbReference>
<reference evidence="4 6" key="1">
    <citation type="journal article" date="2019" name="Sci. Rep.">
        <title>Orb-weaving spider Araneus ventricosus genome elucidates the spidroin gene catalogue.</title>
        <authorList>
            <person name="Kono N."/>
            <person name="Nakamura H."/>
            <person name="Ohtoshi R."/>
            <person name="Moran D.A.P."/>
            <person name="Shinohara A."/>
            <person name="Yoshida Y."/>
            <person name="Fujiwara M."/>
            <person name="Mori M."/>
            <person name="Tomita M."/>
            <person name="Arakawa K."/>
        </authorList>
    </citation>
    <scope>NUCLEOTIDE SEQUENCE [LARGE SCALE GENOMIC DNA]</scope>
</reference>
<evidence type="ECO:0000313" key="4">
    <source>
        <dbReference type="EMBL" id="GBM54460.1"/>
    </source>
</evidence>
<comment type="caution">
    <text evidence="4">The sequence shown here is derived from an EMBL/GenBank/DDBJ whole genome shotgun (WGS) entry which is preliminary data.</text>
</comment>
<evidence type="ECO:0000256" key="1">
    <source>
        <dbReference type="SAM" id="MobiDB-lite"/>
    </source>
</evidence>
<accession>A0A4Y2GLH4</accession>
<evidence type="ECO:0000313" key="2">
    <source>
        <dbReference type="EMBL" id="GBM54423.1"/>
    </source>
</evidence>
<dbReference type="EMBL" id="BGPR01099956">
    <property type="protein sequence ID" value="GBM54423.1"/>
    <property type="molecule type" value="Genomic_DNA"/>
</dbReference>
<evidence type="ECO:0000313" key="6">
    <source>
        <dbReference type="Proteomes" id="UP000499080"/>
    </source>
</evidence>
<gene>
    <name evidence="4" type="ORF">AVEN_124735_1</name>
    <name evidence="5" type="ORF">AVEN_170847_1</name>
    <name evidence="2" type="ORF">AVEN_45568_1</name>
    <name evidence="3" type="ORF">AVEN_77292_1</name>
</gene>
<feature type="compositionally biased region" description="Basic and acidic residues" evidence="1">
    <location>
        <begin position="75"/>
        <end position="84"/>
    </location>
</feature>
<evidence type="ECO:0000313" key="3">
    <source>
        <dbReference type="EMBL" id="GBM54446.1"/>
    </source>
</evidence>
<dbReference type="EMBL" id="BGPR01099961">
    <property type="protein sequence ID" value="GBM54446.1"/>
    <property type="molecule type" value="Genomic_DNA"/>
</dbReference>
<proteinExistence type="predicted"/>